<gene>
    <name evidence="2" type="ORF">HK099_006260</name>
</gene>
<dbReference type="SUPFAM" id="SSF57701">
    <property type="entry name" value="Zn2/Cys6 DNA-binding domain"/>
    <property type="match status" value="1"/>
</dbReference>
<dbReference type="PANTHER" id="PTHR42774">
    <property type="entry name" value="PHOSPHOTRANSFERASE SYSTEM TRANSPORT PROTEIN"/>
    <property type="match status" value="1"/>
</dbReference>
<proteinExistence type="predicted"/>
<dbReference type="GO" id="GO:0000981">
    <property type="term" value="F:DNA-binding transcription factor activity, RNA polymerase II-specific"/>
    <property type="evidence" value="ECO:0007669"/>
    <property type="project" value="InterPro"/>
</dbReference>
<sequence>MVTKEMKNFNQTNFTHKLQLTKDYESIEDLLNFNTPTSSTFDQTFVFPKKASGLTVSTSNIISNDFESIQDLLNFITPTPKAEKNFNFFKKPLHSVPAITIGLYENNQKVPSPITPHLIVKSQNLPFPVYGSNVNFTEIGNTQPKVERRKKVKQACDSCRRSHLSCDDCRPCKRCVKKNGLCVDSPIDAKTKSNKKLQKVSSNSSLAAELSFSKEKRRTSISSIYSDDSINSIVDIGGEISMPFLDNINFVNNEDTKTRANKVVYRRGGNVANTTVVISKFNVKVNYIGVFAGSYDNIEKNSAVSDLKKRKSINLETSIFRGTDYEEPTACRTVINFVDIPELSFLEFKTVVDEAIKPKLLIKPCWFHSEGRNLENLDSMMNYVADLTDNLLAKEKKQINKLIISMEFEKFNRPGLEKLMALPDVLFFSKVYAEGMGAYGYKNLPNEKVVITPTKKIIVKDQVGAGDTFIAGMILCLSHDMNMKESLQFAVDLATTKCSIDGFDGLSELIKFPLQ</sequence>
<evidence type="ECO:0000259" key="1">
    <source>
        <dbReference type="PROSITE" id="PS50048"/>
    </source>
</evidence>
<accession>A0AAD5U943</accession>
<comment type="caution">
    <text evidence="2">The sequence shown here is derived from an EMBL/GenBank/DDBJ whole genome shotgun (WGS) entry which is preliminary data.</text>
</comment>
<dbReference type="PROSITE" id="PS50048">
    <property type="entry name" value="ZN2_CY6_FUNGAL_2"/>
    <property type="match status" value="1"/>
</dbReference>
<evidence type="ECO:0000313" key="3">
    <source>
        <dbReference type="Proteomes" id="UP001211065"/>
    </source>
</evidence>
<dbReference type="PROSITE" id="PS00463">
    <property type="entry name" value="ZN2_CY6_FUNGAL_1"/>
    <property type="match status" value="1"/>
</dbReference>
<dbReference type="InterPro" id="IPR052562">
    <property type="entry name" value="Ketohexokinase-related"/>
</dbReference>
<dbReference type="GO" id="GO:0008270">
    <property type="term" value="F:zinc ion binding"/>
    <property type="evidence" value="ECO:0007669"/>
    <property type="project" value="InterPro"/>
</dbReference>
<dbReference type="InterPro" id="IPR001138">
    <property type="entry name" value="Zn2Cys6_DnaBD"/>
</dbReference>
<dbReference type="Gene3D" id="3.40.1190.20">
    <property type="match status" value="1"/>
</dbReference>
<reference evidence="2" key="1">
    <citation type="submission" date="2020-05" db="EMBL/GenBank/DDBJ databases">
        <title>Phylogenomic resolution of chytrid fungi.</title>
        <authorList>
            <person name="Stajich J.E."/>
            <person name="Amses K."/>
            <person name="Simmons R."/>
            <person name="Seto K."/>
            <person name="Myers J."/>
            <person name="Bonds A."/>
            <person name="Quandt C.A."/>
            <person name="Barry K."/>
            <person name="Liu P."/>
            <person name="Grigoriev I."/>
            <person name="Longcore J.E."/>
            <person name="James T.Y."/>
        </authorList>
    </citation>
    <scope>NUCLEOTIDE SEQUENCE</scope>
    <source>
        <strain evidence="2">JEL0476</strain>
    </source>
</reference>
<dbReference type="EMBL" id="JADGJW010000053">
    <property type="protein sequence ID" value="KAJ3225760.1"/>
    <property type="molecule type" value="Genomic_DNA"/>
</dbReference>
<dbReference type="InterPro" id="IPR011611">
    <property type="entry name" value="PfkB_dom"/>
</dbReference>
<protein>
    <recommendedName>
        <fullName evidence="1">Zn(2)-C6 fungal-type domain-containing protein</fullName>
    </recommendedName>
</protein>
<dbReference type="Pfam" id="PF00172">
    <property type="entry name" value="Zn_clus"/>
    <property type="match status" value="1"/>
</dbReference>
<organism evidence="2 3">
    <name type="scientific">Clydaea vesicula</name>
    <dbReference type="NCBI Taxonomy" id="447962"/>
    <lineage>
        <taxon>Eukaryota</taxon>
        <taxon>Fungi</taxon>
        <taxon>Fungi incertae sedis</taxon>
        <taxon>Chytridiomycota</taxon>
        <taxon>Chytridiomycota incertae sedis</taxon>
        <taxon>Chytridiomycetes</taxon>
        <taxon>Lobulomycetales</taxon>
        <taxon>Lobulomycetaceae</taxon>
        <taxon>Clydaea</taxon>
    </lineage>
</organism>
<name>A0AAD5U943_9FUNG</name>
<dbReference type="CDD" id="cd00067">
    <property type="entry name" value="GAL4"/>
    <property type="match status" value="1"/>
</dbReference>
<dbReference type="InterPro" id="IPR029056">
    <property type="entry name" value="Ribokinase-like"/>
</dbReference>
<dbReference type="PANTHER" id="PTHR42774:SF3">
    <property type="entry name" value="KETOHEXOKINASE"/>
    <property type="match status" value="1"/>
</dbReference>
<dbReference type="Pfam" id="PF00294">
    <property type="entry name" value="PfkB"/>
    <property type="match status" value="1"/>
</dbReference>
<dbReference type="SMART" id="SM00066">
    <property type="entry name" value="GAL4"/>
    <property type="match status" value="1"/>
</dbReference>
<dbReference type="Gene3D" id="4.10.240.10">
    <property type="entry name" value="Zn(2)-C6 fungal-type DNA-binding domain"/>
    <property type="match status" value="1"/>
</dbReference>
<dbReference type="Proteomes" id="UP001211065">
    <property type="component" value="Unassembled WGS sequence"/>
</dbReference>
<keyword evidence="3" id="KW-1185">Reference proteome</keyword>
<dbReference type="InterPro" id="IPR036864">
    <property type="entry name" value="Zn2-C6_fun-type_DNA-bd_sf"/>
</dbReference>
<evidence type="ECO:0000313" key="2">
    <source>
        <dbReference type="EMBL" id="KAJ3225760.1"/>
    </source>
</evidence>
<dbReference type="SUPFAM" id="SSF53613">
    <property type="entry name" value="Ribokinase-like"/>
    <property type="match status" value="1"/>
</dbReference>
<dbReference type="AlphaFoldDB" id="A0AAD5U943"/>
<feature type="domain" description="Zn(2)-C6 fungal-type" evidence="1">
    <location>
        <begin position="155"/>
        <end position="184"/>
    </location>
</feature>